<accession>A0ABT5WLY0</accession>
<name>A0ABT5WLY0_9SPHN</name>
<organism evidence="1 2">
    <name type="scientific">Novosphingobium album</name>
    <name type="common">ex Liu et al. 2023</name>
    <dbReference type="NCBI Taxonomy" id="3031130"/>
    <lineage>
        <taxon>Bacteria</taxon>
        <taxon>Pseudomonadati</taxon>
        <taxon>Pseudomonadota</taxon>
        <taxon>Alphaproteobacteria</taxon>
        <taxon>Sphingomonadales</taxon>
        <taxon>Sphingomonadaceae</taxon>
        <taxon>Novosphingobium</taxon>
    </lineage>
</organism>
<sequence>MATIGDEIPFRRSRIDSRTGSLVLDRHLDETLRKDEPEAPARARRERKGR</sequence>
<evidence type="ECO:0000313" key="1">
    <source>
        <dbReference type="EMBL" id="MDE8650307.1"/>
    </source>
</evidence>
<dbReference type="RefSeq" id="WP_275226391.1">
    <property type="nucleotide sequence ID" value="NZ_JARESE010000001.1"/>
</dbReference>
<comment type="caution">
    <text evidence="1">The sequence shown here is derived from an EMBL/GenBank/DDBJ whole genome shotgun (WGS) entry which is preliminary data.</text>
</comment>
<evidence type="ECO:0000313" key="2">
    <source>
        <dbReference type="Proteomes" id="UP001216253"/>
    </source>
</evidence>
<gene>
    <name evidence="1" type="ORF">PYV00_01075</name>
</gene>
<protein>
    <submittedName>
        <fullName evidence="1">Uncharacterized protein</fullName>
    </submittedName>
</protein>
<reference evidence="1 2" key="1">
    <citation type="submission" date="2023-03" db="EMBL/GenBank/DDBJ databases">
        <title>NovoSphingobium album sp. nov. isolated from polycyclic aromatic hydrocarbons- and heavy-metal polluted soil.</title>
        <authorList>
            <person name="Liu Z."/>
            <person name="Wang K."/>
        </authorList>
    </citation>
    <scope>NUCLEOTIDE SEQUENCE [LARGE SCALE GENOMIC DNA]</scope>
    <source>
        <strain evidence="1 2">H3SJ31-1</strain>
    </source>
</reference>
<dbReference type="EMBL" id="JARESE010000001">
    <property type="protein sequence ID" value="MDE8650307.1"/>
    <property type="molecule type" value="Genomic_DNA"/>
</dbReference>
<dbReference type="Proteomes" id="UP001216253">
    <property type="component" value="Unassembled WGS sequence"/>
</dbReference>
<keyword evidence="2" id="KW-1185">Reference proteome</keyword>
<proteinExistence type="predicted"/>